<keyword evidence="3" id="KW-1185">Reference proteome</keyword>
<dbReference type="Proteomes" id="UP000250354">
    <property type="component" value="Chromosome"/>
</dbReference>
<evidence type="ECO:0000313" key="4">
    <source>
        <dbReference type="Proteomes" id="UP001069047"/>
    </source>
</evidence>
<reference evidence="2 3" key="1">
    <citation type="journal article" date="2020" name="J. Bacteriol.">
        <title>Aerococcus urinae Isolated from Women with Lower Urinary Tract Symptoms: In Vitro Aggregation and Genome Analysis.</title>
        <authorList>
            <person name="Hilt E.E."/>
            <person name="Putonti C."/>
            <person name="Thomas-White K."/>
            <person name="Lewis A.L."/>
            <person name="Visick K.L."/>
            <person name="Gilbert N.M."/>
            <person name="Wolfe A.J."/>
        </authorList>
    </citation>
    <scope>NUCLEOTIDE SEQUENCE [LARGE SCALE GENOMIC DNA]</scope>
    <source>
        <strain evidence="2 3">UMB1016</strain>
    </source>
</reference>
<dbReference type="EMBL" id="CP145132">
    <property type="protein sequence ID" value="WWC55408.1"/>
    <property type="molecule type" value="Genomic_DNA"/>
</dbReference>
<reference evidence="1" key="2">
    <citation type="submission" date="2022-09" db="EMBL/GenBank/DDBJ databases">
        <title>Aerococcus urinae taxonomy study.</title>
        <authorList>
            <person name="Christensen J."/>
            <person name="Senneby E."/>
        </authorList>
    </citation>
    <scope>NUCLEOTIDE SEQUENCE</scope>
    <source>
        <strain evidence="1">LUND-41-B12</strain>
    </source>
</reference>
<evidence type="ECO:0000313" key="3">
    <source>
        <dbReference type="Proteomes" id="UP000250354"/>
    </source>
</evidence>
<dbReference type="Proteomes" id="UP001069047">
    <property type="component" value="Unassembled WGS sequence"/>
</dbReference>
<dbReference type="RefSeq" id="WP_070559151.1">
    <property type="nucleotide sequence ID" value="NZ_CAJHLG010000004.1"/>
</dbReference>
<protein>
    <submittedName>
        <fullName evidence="1">Uncharacterized protein</fullName>
    </submittedName>
</protein>
<proteinExistence type="predicted"/>
<gene>
    <name evidence="2" type="ORF">DBT44_0003620</name>
    <name evidence="1" type="ORF">ODY61_03375</name>
</gene>
<name>A0A1E9PI80_9LACT</name>
<dbReference type="AlphaFoldDB" id="A0A1E9PI80"/>
<sequence length="61" mass="7036">MIVYCQSKDDKGNLQVTNIDGKQFEITHGNPRYSQALICYNNDLAFSIDVKELERVDLNEK</sequence>
<accession>A0A9Q4DEF7</accession>
<dbReference type="EMBL" id="JAOTMY010000001">
    <property type="protein sequence ID" value="MCY3087160.1"/>
    <property type="molecule type" value="Genomic_DNA"/>
</dbReference>
<evidence type="ECO:0000313" key="1">
    <source>
        <dbReference type="EMBL" id="MCY3087160.1"/>
    </source>
</evidence>
<evidence type="ECO:0000313" key="2">
    <source>
        <dbReference type="EMBL" id="WWC55408.1"/>
    </source>
</evidence>
<accession>A0A1E9PI80</accession>
<reference evidence="2" key="3">
    <citation type="submission" date="2024-02" db="EMBL/GenBank/DDBJ databases">
        <authorList>
            <person name="Choi B."/>
        </authorList>
    </citation>
    <scope>NUCLEOTIDE SEQUENCE</scope>
    <source>
        <strain evidence="2">UMB1016</strain>
    </source>
</reference>
<organism evidence="1 4">
    <name type="scientific">Aerococcus mictus</name>
    <dbReference type="NCBI Taxonomy" id="2976810"/>
    <lineage>
        <taxon>Bacteria</taxon>
        <taxon>Bacillati</taxon>
        <taxon>Bacillota</taxon>
        <taxon>Bacilli</taxon>
        <taxon>Lactobacillales</taxon>
        <taxon>Aerococcaceae</taxon>
        <taxon>Aerococcus</taxon>
    </lineage>
</organism>